<gene>
    <name evidence="2" type="ORF">C7959_1037</name>
</gene>
<dbReference type="Proteomes" id="UP000295832">
    <property type="component" value="Unassembled WGS sequence"/>
</dbReference>
<dbReference type="GO" id="GO:0008932">
    <property type="term" value="F:lytic endotransglycosylase activity"/>
    <property type="evidence" value="ECO:0007669"/>
    <property type="project" value="TreeGrafter"/>
</dbReference>
<keyword evidence="3" id="KW-1185">Reference proteome</keyword>
<comment type="caution">
    <text evidence="2">The sequence shown here is derived from an EMBL/GenBank/DDBJ whole genome shotgun (WGS) entry which is preliminary data.</text>
</comment>
<proteinExistence type="predicted"/>
<dbReference type="PROSITE" id="PS51782">
    <property type="entry name" value="LYSM"/>
    <property type="match status" value="1"/>
</dbReference>
<evidence type="ECO:0000313" key="3">
    <source>
        <dbReference type="Proteomes" id="UP000295832"/>
    </source>
</evidence>
<dbReference type="SMART" id="SM00257">
    <property type="entry name" value="LysM"/>
    <property type="match status" value="1"/>
</dbReference>
<dbReference type="SUPFAM" id="SSF54106">
    <property type="entry name" value="LysM domain"/>
    <property type="match status" value="1"/>
</dbReference>
<dbReference type="Pfam" id="PF01476">
    <property type="entry name" value="LysM"/>
    <property type="match status" value="1"/>
</dbReference>
<dbReference type="PANTHER" id="PTHR33734:SF22">
    <property type="entry name" value="MEMBRANE-BOUND LYTIC MUREIN TRANSGLYCOSYLASE D"/>
    <property type="match status" value="1"/>
</dbReference>
<dbReference type="InterPro" id="IPR018392">
    <property type="entry name" value="LysM"/>
</dbReference>
<accession>A0A4R8HAT1</accession>
<reference evidence="2 3" key="1">
    <citation type="submission" date="2019-03" db="EMBL/GenBank/DDBJ databases">
        <title>Subsurface microbial communities from deep shales in Ohio and West Virginia, USA.</title>
        <authorList>
            <person name="Wrighton K."/>
        </authorList>
    </citation>
    <scope>NUCLEOTIDE SEQUENCE [LARGE SCALE GENOMIC DNA]</scope>
    <source>
        <strain evidence="2 3">MSL 6dP</strain>
    </source>
</reference>
<sequence length="77" mass="8892">MGAYPRPPRRRRCPVGSREYTVRRGDTLFSIARDFNTTVAELRRLNPRINPNRLRPGQVICVPRREPGPPCPPCPRQ</sequence>
<organism evidence="2 3">
    <name type="scientific">Orenia marismortui</name>
    <dbReference type="NCBI Taxonomy" id="46469"/>
    <lineage>
        <taxon>Bacteria</taxon>
        <taxon>Bacillati</taxon>
        <taxon>Bacillota</taxon>
        <taxon>Clostridia</taxon>
        <taxon>Halanaerobiales</taxon>
        <taxon>Halobacteroidaceae</taxon>
        <taxon>Orenia</taxon>
    </lineage>
</organism>
<evidence type="ECO:0000313" key="2">
    <source>
        <dbReference type="EMBL" id="TDX53155.1"/>
    </source>
</evidence>
<dbReference type="CDD" id="cd00118">
    <property type="entry name" value="LysM"/>
    <property type="match status" value="1"/>
</dbReference>
<protein>
    <submittedName>
        <fullName evidence="2">LysM domain-containing protein</fullName>
    </submittedName>
</protein>
<name>A0A4R8HAT1_9FIRM</name>
<dbReference type="PANTHER" id="PTHR33734">
    <property type="entry name" value="LYSM DOMAIN-CONTAINING GPI-ANCHORED PROTEIN 2"/>
    <property type="match status" value="1"/>
</dbReference>
<dbReference type="RefSeq" id="WP_134114736.1">
    <property type="nucleotide sequence ID" value="NZ_SOEG01000003.1"/>
</dbReference>
<dbReference type="Gene3D" id="3.10.350.10">
    <property type="entry name" value="LysM domain"/>
    <property type="match status" value="1"/>
</dbReference>
<dbReference type="InterPro" id="IPR036779">
    <property type="entry name" value="LysM_dom_sf"/>
</dbReference>
<evidence type="ECO:0000259" key="1">
    <source>
        <dbReference type="PROSITE" id="PS51782"/>
    </source>
</evidence>
<dbReference type="EMBL" id="SOEG01000003">
    <property type="protein sequence ID" value="TDX53155.1"/>
    <property type="molecule type" value="Genomic_DNA"/>
</dbReference>
<feature type="domain" description="LysM" evidence="1">
    <location>
        <begin position="18"/>
        <end position="62"/>
    </location>
</feature>
<dbReference type="AlphaFoldDB" id="A0A4R8HAT1"/>
<dbReference type="STRING" id="926561.GCA_000379025_01674"/>